<evidence type="ECO:0000256" key="6">
    <source>
        <dbReference type="ARBA" id="ARBA00023306"/>
    </source>
</evidence>
<feature type="compositionally biased region" description="Basic residues" evidence="8">
    <location>
        <begin position="252"/>
        <end position="261"/>
    </location>
</feature>
<dbReference type="Gene3D" id="1.10.10.1460">
    <property type="match status" value="1"/>
</dbReference>
<comment type="similarity">
    <text evidence="2 7">Belongs to the SLD2 family.</text>
</comment>
<feature type="compositionally biased region" description="Polar residues" evidence="8">
    <location>
        <begin position="209"/>
        <end position="221"/>
    </location>
</feature>
<evidence type="ECO:0000256" key="1">
    <source>
        <dbReference type="ARBA" id="ARBA00004123"/>
    </source>
</evidence>
<keyword evidence="6 7" id="KW-0131">Cell cycle</keyword>
<gene>
    <name evidence="9" type="ORF">CANCADRAFT_4049</name>
</gene>
<dbReference type="PANTHER" id="PTHR28124:SF1">
    <property type="entry name" value="DNA REPLICATION REGULATOR SLD2"/>
    <property type="match status" value="1"/>
</dbReference>
<accession>A0A1E4TCQ9</accession>
<dbReference type="GO" id="GO:0003688">
    <property type="term" value="F:DNA replication origin binding"/>
    <property type="evidence" value="ECO:0007669"/>
    <property type="project" value="TreeGrafter"/>
</dbReference>
<comment type="subcellular location">
    <subcellularLocation>
        <location evidence="1 7">Nucleus</location>
    </subcellularLocation>
</comment>
<dbReference type="PANTHER" id="PTHR28124">
    <property type="entry name" value="DNA REPLICATION REGULATOR SLD2"/>
    <property type="match status" value="1"/>
</dbReference>
<sequence length="261" mass="29067">MDLLRRELKTWEKDFKKKHGRKPNKNDIKSDKAIASLYKSYNDMKREPKNDIFNETPTKLIGQVVGPTPDLKGRVLSIFDIKSPPNCNDSNLDSDIASSTPCGANITTPVKSRHISNMDETPLYLKFPIGSSPSPLKPRSTGSLKALLERAQSVREMPSLSPDRSDVTQPNSFDLSANSGSPFAFSQPLFSLGSIANASDLPHSPPAPTTTQKETSPTKPTFQKKIKRNRPVHRLKIVPEKMSKPSANYRRLNIRGKFGKR</sequence>
<dbReference type="GO" id="GO:0000727">
    <property type="term" value="P:double-strand break repair via break-induced replication"/>
    <property type="evidence" value="ECO:0007669"/>
    <property type="project" value="TreeGrafter"/>
</dbReference>
<organism evidence="9 10">
    <name type="scientific">Tortispora caseinolytica NRRL Y-17796</name>
    <dbReference type="NCBI Taxonomy" id="767744"/>
    <lineage>
        <taxon>Eukaryota</taxon>
        <taxon>Fungi</taxon>
        <taxon>Dikarya</taxon>
        <taxon>Ascomycota</taxon>
        <taxon>Saccharomycotina</taxon>
        <taxon>Trigonopsidomycetes</taxon>
        <taxon>Trigonopsidales</taxon>
        <taxon>Trigonopsidaceae</taxon>
        <taxon>Tortispora</taxon>
    </lineage>
</organism>
<dbReference type="EMBL" id="KV453843">
    <property type="protein sequence ID" value="ODV89428.1"/>
    <property type="molecule type" value="Genomic_DNA"/>
</dbReference>
<dbReference type="FunFam" id="1.10.10.1460:FF:000001">
    <property type="entry name" value="DNA replication regulator Sld2"/>
    <property type="match status" value="1"/>
</dbReference>
<feature type="region of interest" description="Disordered" evidence="8">
    <location>
        <begin position="196"/>
        <end position="261"/>
    </location>
</feature>
<dbReference type="GO" id="GO:0031261">
    <property type="term" value="C:DNA replication preinitiation complex"/>
    <property type="evidence" value="ECO:0007669"/>
    <property type="project" value="TreeGrafter"/>
</dbReference>
<dbReference type="GO" id="GO:0003697">
    <property type="term" value="F:single-stranded DNA binding"/>
    <property type="evidence" value="ECO:0007669"/>
    <property type="project" value="TreeGrafter"/>
</dbReference>
<dbReference type="CDD" id="cd22289">
    <property type="entry name" value="RecQL4_SLD2_NTD"/>
    <property type="match status" value="1"/>
</dbReference>
<name>A0A1E4TCQ9_9ASCO</name>
<evidence type="ECO:0000313" key="10">
    <source>
        <dbReference type="Proteomes" id="UP000095023"/>
    </source>
</evidence>
<dbReference type="InterPro" id="IPR040203">
    <property type="entry name" value="Sld2"/>
</dbReference>
<evidence type="ECO:0000256" key="2">
    <source>
        <dbReference type="ARBA" id="ARBA00007276"/>
    </source>
</evidence>
<comment type="function">
    <text evidence="7">Has a role in the initiation of DNA replication. Required at S-phase checkpoint.</text>
</comment>
<evidence type="ECO:0000256" key="5">
    <source>
        <dbReference type="ARBA" id="ARBA00023242"/>
    </source>
</evidence>
<keyword evidence="4 7" id="KW-0235">DNA replication</keyword>
<proteinExistence type="inferred from homology"/>
<dbReference type="Pfam" id="PF11719">
    <property type="entry name" value="Drc1-Sld2"/>
    <property type="match status" value="2"/>
</dbReference>
<evidence type="ECO:0000256" key="8">
    <source>
        <dbReference type="SAM" id="MobiDB-lite"/>
    </source>
</evidence>
<dbReference type="InterPro" id="IPR021110">
    <property type="entry name" value="DNA_rep_checkpnt_protein"/>
</dbReference>
<evidence type="ECO:0000313" key="9">
    <source>
        <dbReference type="EMBL" id="ODV89428.1"/>
    </source>
</evidence>
<dbReference type="Proteomes" id="UP000095023">
    <property type="component" value="Unassembled WGS sequence"/>
</dbReference>
<feature type="compositionally biased region" description="Basic residues" evidence="8">
    <location>
        <begin position="222"/>
        <end position="236"/>
    </location>
</feature>
<evidence type="ECO:0000256" key="7">
    <source>
        <dbReference type="RuleBase" id="RU367067"/>
    </source>
</evidence>
<dbReference type="AlphaFoldDB" id="A0A1E4TCQ9"/>
<evidence type="ECO:0000256" key="4">
    <source>
        <dbReference type="ARBA" id="ARBA00022705"/>
    </source>
</evidence>
<reference evidence="10" key="1">
    <citation type="submission" date="2016-02" db="EMBL/GenBank/DDBJ databases">
        <title>Comparative genomics of biotechnologically important yeasts.</title>
        <authorList>
            <consortium name="DOE Joint Genome Institute"/>
            <person name="Riley R."/>
            <person name="Haridas S."/>
            <person name="Wolfe K.H."/>
            <person name="Lopes M.R."/>
            <person name="Hittinger C.T."/>
            <person name="Goker M."/>
            <person name="Salamov A."/>
            <person name="Wisecaver J."/>
            <person name="Long T.M."/>
            <person name="Aerts A.L."/>
            <person name="Barry K."/>
            <person name="Choi C."/>
            <person name="Clum A."/>
            <person name="Coughlan A.Y."/>
            <person name="Deshpande S."/>
            <person name="Douglass A.P."/>
            <person name="Hanson S.J."/>
            <person name="Klenk H.-P."/>
            <person name="Labutti K."/>
            <person name="Lapidus A."/>
            <person name="Lindquist E."/>
            <person name="Lipzen A."/>
            <person name="Meier-Kolthoff J.P."/>
            <person name="Ohm R.A."/>
            <person name="Otillar R.P."/>
            <person name="Pangilinan J."/>
            <person name="Peng Y."/>
            <person name="Rokas A."/>
            <person name="Rosa C.A."/>
            <person name="Scheuner C."/>
            <person name="Sibirny A.A."/>
            <person name="Slot J.C."/>
            <person name="Stielow J.B."/>
            <person name="Sun H."/>
            <person name="Kurtzman C.P."/>
            <person name="Blackwell M."/>
            <person name="Jeffries T.W."/>
            <person name="Grigoriev I.V."/>
        </authorList>
    </citation>
    <scope>NUCLEOTIDE SEQUENCE [LARGE SCALE GENOMIC DNA]</scope>
    <source>
        <strain evidence="10">NRRL Y-17796</strain>
    </source>
</reference>
<keyword evidence="5 7" id="KW-0539">Nucleus</keyword>
<dbReference type="GO" id="GO:0006270">
    <property type="term" value="P:DNA replication initiation"/>
    <property type="evidence" value="ECO:0007669"/>
    <property type="project" value="UniProtKB-UniRule"/>
</dbReference>
<feature type="region of interest" description="Disordered" evidence="8">
    <location>
        <begin position="154"/>
        <end position="174"/>
    </location>
</feature>
<dbReference type="OrthoDB" id="8775810at2759"/>
<keyword evidence="10" id="KW-1185">Reference proteome</keyword>
<protein>
    <recommendedName>
        <fullName evidence="3 7">DNA replication regulator SLD2</fullName>
    </recommendedName>
</protein>
<dbReference type="GO" id="GO:1902977">
    <property type="term" value="P:mitotic DNA replication preinitiation complex assembly"/>
    <property type="evidence" value="ECO:0007669"/>
    <property type="project" value="TreeGrafter"/>
</dbReference>
<evidence type="ECO:0000256" key="3">
    <source>
        <dbReference type="ARBA" id="ARBA00018363"/>
    </source>
</evidence>